<comment type="similarity">
    <text evidence="2">Belongs to the EspG family.</text>
</comment>
<dbReference type="RefSeq" id="WP_068021107.1">
    <property type="nucleotide sequence ID" value="NZ_QQAZ01000002.1"/>
</dbReference>
<dbReference type="Proteomes" id="UP000255355">
    <property type="component" value="Unassembled WGS sequence"/>
</dbReference>
<comment type="caution">
    <text evidence="5">The sequence shown here is derived from an EMBL/GenBank/DDBJ whole genome shotgun (WGS) entry which is preliminary data.</text>
</comment>
<comment type="subcellular location">
    <subcellularLocation>
        <location evidence="1">Cytoplasm</location>
    </subcellularLocation>
</comment>
<evidence type="ECO:0000256" key="4">
    <source>
        <dbReference type="ARBA" id="ARBA00023186"/>
    </source>
</evidence>
<keyword evidence="6" id="KW-1185">Reference proteome</keyword>
<dbReference type="EMBL" id="QQAZ01000002">
    <property type="protein sequence ID" value="RDI54352.1"/>
    <property type="molecule type" value="Genomic_DNA"/>
</dbReference>
<sequence length="234" mass="25766">MSWSFTPDEFAHIWRETDLDRHPFPLRILETPRTEDEAGTLRRILETRLPLRSDPDLSACLRILAAPHTRVVAIGGRHTPGSEIRALGAAVFDHAVLAVQDPGGCPGFGGRVHISIGHSAKLGARIAGLLPDAPPGREPARSAATAAVRDEESVATTRPPVPRIRRLLLKPHTAEGHIRIESRLDRDDPPTPVYYTWIDVADDGRYLIRAGEEVHVVPASAQQIAQHLQKRIPR</sequence>
<proteinExistence type="inferred from homology"/>
<reference evidence="5 6" key="1">
    <citation type="submission" date="2018-07" db="EMBL/GenBank/DDBJ databases">
        <title>Genomic Encyclopedia of Type Strains, Phase IV (KMG-IV): sequencing the most valuable type-strain genomes for metagenomic binning, comparative biology and taxonomic classification.</title>
        <authorList>
            <person name="Goeker M."/>
        </authorList>
    </citation>
    <scope>NUCLEOTIDE SEQUENCE [LARGE SCALE GENOMIC DNA]</scope>
    <source>
        <strain evidence="5 6">DSM 44952</strain>
    </source>
</reference>
<accession>A0A370HBN9</accession>
<evidence type="ECO:0000313" key="5">
    <source>
        <dbReference type="EMBL" id="RDI54352.1"/>
    </source>
</evidence>
<evidence type="ECO:0000313" key="6">
    <source>
        <dbReference type="Proteomes" id="UP000255355"/>
    </source>
</evidence>
<dbReference type="OrthoDB" id="4561761at2"/>
<gene>
    <name evidence="5" type="ORF">DFR68_102477</name>
</gene>
<evidence type="ECO:0000256" key="3">
    <source>
        <dbReference type="ARBA" id="ARBA00022490"/>
    </source>
</evidence>
<dbReference type="STRING" id="1210089.GCA_001613165_03738"/>
<evidence type="ECO:0000256" key="2">
    <source>
        <dbReference type="ARBA" id="ARBA00006411"/>
    </source>
</evidence>
<name>A0A370HBN9_9NOCA</name>
<dbReference type="Pfam" id="PF14011">
    <property type="entry name" value="ESX-1_EspG"/>
    <property type="match status" value="1"/>
</dbReference>
<organism evidence="5 6">
    <name type="scientific">Nocardia mexicana</name>
    <dbReference type="NCBI Taxonomy" id="279262"/>
    <lineage>
        <taxon>Bacteria</taxon>
        <taxon>Bacillati</taxon>
        <taxon>Actinomycetota</taxon>
        <taxon>Actinomycetes</taxon>
        <taxon>Mycobacteriales</taxon>
        <taxon>Nocardiaceae</taxon>
        <taxon>Nocardia</taxon>
    </lineage>
</organism>
<keyword evidence="3" id="KW-0963">Cytoplasm</keyword>
<keyword evidence="4" id="KW-0143">Chaperone</keyword>
<dbReference type="InterPro" id="IPR025734">
    <property type="entry name" value="EspG"/>
</dbReference>
<protein>
    <submittedName>
        <fullName evidence="5">ESAT-6 protein secretion system EspG family protein</fullName>
    </submittedName>
</protein>
<dbReference type="AlphaFoldDB" id="A0A370HBN9"/>
<evidence type="ECO:0000256" key="1">
    <source>
        <dbReference type="ARBA" id="ARBA00004496"/>
    </source>
</evidence>